<dbReference type="InterPro" id="IPR012716">
    <property type="entry name" value="Chap_CCT_beta"/>
</dbReference>
<reference evidence="11" key="1">
    <citation type="submission" date="2017-01" db="EMBL/GenBank/DDBJ databases">
        <authorList>
            <person name="Wang Y."/>
            <person name="White M."/>
            <person name="Kvist S."/>
            <person name="Moncalvo J.-M."/>
        </authorList>
    </citation>
    <scope>NUCLEOTIDE SEQUENCE [LARGE SCALE GENOMIC DNA]</scope>
    <source>
        <strain evidence="11">COL-18-3</strain>
    </source>
</reference>
<dbReference type="InterPro" id="IPR027410">
    <property type="entry name" value="TCP-1-like_intermed_sf"/>
</dbReference>
<keyword evidence="6" id="KW-0547">Nucleotide-binding</keyword>
<evidence type="ECO:0000256" key="1">
    <source>
        <dbReference type="ARBA" id="ARBA00002912"/>
    </source>
</evidence>
<dbReference type="Gene3D" id="1.10.560.10">
    <property type="entry name" value="GroEL-like equatorial domain"/>
    <property type="match status" value="1"/>
</dbReference>
<comment type="caution">
    <text evidence="9">The sequence shown here is derived from an EMBL/GenBank/DDBJ whole genome shotgun (WGS) entry which is preliminary data.</text>
</comment>
<evidence type="ECO:0000256" key="5">
    <source>
        <dbReference type="ARBA" id="ARBA00022490"/>
    </source>
</evidence>
<dbReference type="FunFam" id="3.50.7.10:FF:000002">
    <property type="entry name" value="T-complex protein 1 subunit beta"/>
    <property type="match status" value="1"/>
</dbReference>
<dbReference type="Gene3D" id="3.50.7.10">
    <property type="entry name" value="GroEL"/>
    <property type="match status" value="1"/>
</dbReference>
<dbReference type="GO" id="GO:0016887">
    <property type="term" value="F:ATP hydrolysis activity"/>
    <property type="evidence" value="ECO:0007669"/>
    <property type="project" value="InterPro"/>
</dbReference>
<dbReference type="InterPro" id="IPR017998">
    <property type="entry name" value="Chaperone_TCP-1"/>
</dbReference>
<dbReference type="InterPro" id="IPR027409">
    <property type="entry name" value="GroEL-like_apical_dom_sf"/>
</dbReference>
<accession>A0A1R1PL34</accession>
<evidence type="ECO:0000313" key="10">
    <source>
        <dbReference type="EMBL" id="OMH82557.1"/>
    </source>
</evidence>
<dbReference type="GO" id="GO:0005832">
    <property type="term" value="C:chaperonin-containing T-complex"/>
    <property type="evidence" value="ECO:0007669"/>
    <property type="project" value="InterPro"/>
</dbReference>
<comment type="subcellular location">
    <subcellularLocation>
        <location evidence="2">Cytoplasm</location>
    </subcellularLocation>
</comment>
<keyword evidence="5" id="KW-0963">Cytoplasm</keyword>
<dbReference type="InterPro" id="IPR027413">
    <property type="entry name" value="GROEL-like_equatorial_sf"/>
</dbReference>
<dbReference type="SUPFAM" id="SSF52029">
    <property type="entry name" value="GroEL apical domain-like"/>
    <property type="match status" value="1"/>
</dbReference>
<evidence type="ECO:0000256" key="4">
    <source>
        <dbReference type="ARBA" id="ARBA00011381"/>
    </source>
</evidence>
<organism evidence="9 11">
    <name type="scientific">Zancudomyces culisetae</name>
    <name type="common">Gut fungus</name>
    <name type="synonym">Smittium culisetae</name>
    <dbReference type="NCBI Taxonomy" id="1213189"/>
    <lineage>
        <taxon>Eukaryota</taxon>
        <taxon>Fungi</taxon>
        <taxon>Fungi incertae sedis</taxon>
        <taxon>Zoopagomycota</taxon>
        <taxon>Kickxellomycotina</taxon>
        <taxon>Harpellomycetes</taxon>
        <taxon>Harpellales</taxon>
        <taxon>Legeriomycetaceae</taxon>
        <taxon>Zancudomyces</taxon>
    </lineage>
</organism>
<evidence type="ECO:0000256" key="8">
    <source>
        <dbReference type="ARBA" id="ARBA00023186"/>
    </source>
</evidence>
<dbReference type="OrthoDB" id="10248520at2759"/>
<dbReference type="GO" id="GO:0140662">
    <property type="term" value="F:ATP-dependent protein folding chaperone"/>
    <property type="evidence" value="ECO:0007669"/>
    <property type="project" value="InterPro"/>
</dbReference>
<reference evidence="9" key="2">
    <citation type="submission" date="2017-01" db="EMBL/GenBank/DDBJ databases">
        <authorList>
            <person name="Mah S.A."/>
            <person name="Swanson W.J."/>
            <person name="Moy G.W."/>
            <person name="Vacquier V.D."/>
        </authorList>
    </citation>
    <scope>NUCLEOTIDE SEQUENCE [LARGE SCALE GENOMIC DNA]</scope>
    <source>
        <strain evidence="9">COL-18-3</strain>
    </source>
</reference>
<evidence type="ECO:0000313" key="9">
    <source>
        <dbReference type="EMBL" id="OMH81680.1"/>
    </source>
</evidence>
<evidence type="ECO:0000256" key="3">
    <source>
        <dbReference type="ARBA" id="ARBA00008020"/>
    </source>
</evidence>
<dbReference type="GO" id="GO:0005524">
    <property type="term" value="F:ATP binding"/>
    <property type="evidence" value="ECO:0007669"/>
    <property type="project" value="UniProtKB-KW"/>
</dbReference>
<proteinExistence type="inferred from homology"/>
<dbReference type="Gene3D" id="3.30.260.10">
    <property type="entry name" value="TCP-1-like chaperonin intermediate domain"/>
    <property type="match status" value="1"/>
</dbReference>
<evidence type="ECO:0000256" key="2">
    <source>
        <dbReference type="ARBA" id="ARBA00004496"/>
    </source>
</evidence>
<dbReference type="EMBL" id="LSSK01000638">
    <property type="protein sequence ID" value="OMH82557.1"/>
    <property type="molecule type" value="Genomic_DNA"/>
</dbReference>
<dbReference type="NCBIfam" id="TIGR02341">
    <property type="entry name" value="chap_CCT_beta"/>
    <property type="match status" value="1"/>
</dbReference>
<name>A0A1R1PL34_ZANCU</name>
<keyword evidence="11" id="KW-1185">Reference proteome</keyword>
<keyword evidence="7" id="KW-0067">ATP-binding</keyword>
<dbReference type="AlphaFoldDB" id="A0A1R1PL34"/>
<dbReference type="Proteomes" id="UP000188320">
    <property type="component" value="Unassembled WGS sequence"/>
</dbReference>
<dbReference type="SUPFAM" id="SSF48592">
    <property type="entry name" value="GroEL equatorial domain-like"/>
    <property type="match status" value="1"/>
</dbReference>
<comment type="function">
    <text evidence="1">Molecular chaperone; assists the folding of proteins upon ATP hydrolysis.</text>
</comment>
<comment type="subunit">
    <text evidence="4">Component of the T-complex protein 1 (TCP1) complex.</text>
</comment>
<dbReference type="PANTHER" id="PTHR11353">
    <property type="entry name" value="CHAPERONIN"/>
    <property type="match status" value="1"/>
</dbReference>
<evidence type="ECO:0000313" key="11">
    <source>
        <dbReference type="Proteomes" id="UP000188320"/>
    </source>
</evidence>
<dbReference type="GO" id="GO:0051082">
    <property type="term" value="F:unfolded protein binding"/>
    <property type="evidence" value="ECO:0007669"/>
    <property type="project" value="InterPro"/>
</dbReference>
<dbReference type="Pfam" id="PF00118">
    <property type="entry name" value="Cpn60_TCP1"/>
    <property type="match status" value="1"/>
</dbReference>
<evidence type="ECO:0000256" key="6">
    <source>
        <dbReference type="ARBA" id="ARBA00022741"/>
    </source>
</evidence>
<sequence>MCVDAVLRLNGTTGLESIQIIKQLGGKLSDSYMDDGFILNKRVGVNQPKHIEKAKILVANTAMDTDKIKVYGAKIKVNDPKKLAELERAERDKMRAKVEKIAALGINVFINRQLIYNWPEQLFADKGIMAIEHADFEGIERLSLVTGGEIASTFDDPSLVVLGECDLVHEVDVGSEKMLRFAGLRRLSHNASSIVLRGATHQILDEAERSIHDALAVLSQTVASDPRIVYGGGFSEVAMSIAVDRLAATVPDKRALAIEAFATALRQLPAILCDNAGLDSADLVMKLRAAHESILSSSTLTTNNYLDYFPALDLQNGCIVNAAELGITESFKLKKQVVLSASEAAEMILRVDDIIRAAPRQRRDY</sequence>
<gene>
    <name evidence="10" type="ORF">AX774_g3963</name>
    <name evidence="9" type="ORF">AX774_g4854</name>
</gene>
<protein>
    <submittedName>
        <fullName evidence="9">Putative T-complex protein 1 subunit beta</fullName>
    </submittedName>
</protein>
<evidence type="ECO:0000256" key="7">
    <source>
        <dbReference type="ARBA" id="ARBA00022840"/>
    </source>
</evidence>
<comment type="similarity">
    <text evidence="3">Belongs to the TCP-1 chaperonin family.</text>
</comment>
<dbReference type="EMBL" id="LSSK01000845">
    <property type="protein sequence ID" value="OMH81680.1"/>
    <property type="molecule type" value="Genomic_DNA"/>
</dbReference>
<keyword evidence="8" id="KW-0143">Chaperone</keyword>
<dbReference type="InterPro" id="IPR002423">
    <property type="entry name" value="Cpn60/GroEL/TCP-1"/>
</dbReference>